<comment type="catalytic activity">
    <reaction evidence="7">
        <text>RX + glutathione = an S-substituted glutathione + a halide anion + H(+)</text>
        <dbReference type="Rhea" id="RHEA:16437"/>
        <dbReference type="ChEBI" id="CHEBI:15378"/>
        <dbReference type="ChEBI" id="CHEBI:16042"/>
        <dbReference type="ChEBI" id="CHEBI:17792"/>
        <dbReference type="ChEBI" id="CHEBI:57925"/>
        <dbReference type="ChEBI" id="CHEBI:90779"/>
        <dbReference type="EC" id="2.5.1.18"/>
    </reaction>
</comment>
<reference evidence="10 13" key="1">
    <citation type="submission" date="2021-07" db="EMBL/GenBank/DDBJ databases">
        <authorList>
            <person name="Imarazene B."/>
            <person name="Zahm M."/>
            <person name="Klopp C."/>
            <person name="Cabau C."/>
            <person name="Beille S."/>
            <person name="Jouanno E."/>
            <person name="Castinel A."/>
            <person name="Lluch J."/>
            <person name="Gil L."/>
            <person name="Kuchtly C."/>
            <person name="Lopez Roques C."/>
            <person name="Donnadieu C."/>
            <person name="Parrinello H."/>
            <person name="Journot L."/>
            <person name="Du K."/>
            <person name="Schartl M."/>
            <person name="Retaux S."/>
            <person name="Guiguen Y."/>
        </authorList>
    </citation>
    <scope>NUCLEOTIDE SEQUENCE [LARGE SCALE GENOMIC DNA]</scope>
    <source>
        <strain evidence="10">Pach_M1</strain>
        <tissue evidence="10">Testis</tissue>
    </source>
</reference>
<comment type="similarity">
    <text evidence="2">Belongs to the GST superfamily. Theta family.</text>
</comment>
<dbReference type="InterPro" id="IPR010987">
    <property type="entry name" value="Glutathione-S-Trfase_C-like"/>
</dbReference>
<dbReference type="SFLD" id="SFLDS00019">
    <property type="entry name" value="Glutathione_Transferase_(cytos"/>
    <property type="match status" value="1"/>
</dbReference>
<evidence type="ECO:0000313" key="10">
    <source>
        <dbReference type="EMBL" id="KAG9270206.1"/>
    </source>
</evidence>
<dbReference type="SFLD" id="SFLDG01153">
    <property type="entry name" value="Main.4:_Theta-like"/>
    <property type="match status" value="1"/>
</dbReference>
<dbReference type="PROSITE" id="PS50404">
    <property type="entry name" value="GST_NTER"/>
    <property type="match status" value="1"/>
</dbReference>
<dbReference type="Proteomes" id="UP000752171">
    <property type="component" value="Unassembled WGS sequence"/>
</dbReference>
<dbReference type="OMA" id="EWQHANI"/>
<gene>
    <name evidence="11" type="primary">gstt1a</name>
    <name evidence="10" type="synonym">GSTT1</name>
    <name evidence="10" type="ORF">AMEX_G15128</name>
</gene>
<dbReference type="FunFam" id="3.40.30.10:FF:000176">
    <property type="entry name" value="Glutathione S-transferase theta-1"/>
    <property type="match status" value="1"/>
</dbReference>
<keyword evidence="6" id="KW-0808">Transferase</keyword>
<evidence type="ECO:0000256" key="3">
    <source>
        <dbReference type="ARBA" id="ARBA00011738"/>
    </source>
</evidence>
<dbReference type="FunFam" id="1.20.1050.10:FF:000008">
    <property type="entry name" value="Glutathione S-transferase theta-1"/>
    <property type="match status" value="1"/>
</dbReference>
<accession>A0A8B9LCV3</accession>
<dbReference type="InterPro" id="IPR004045">
    <property type="entry name" value="Glutathione_S-Trfase_N"/>
</dbReference>
<dbReference type="InterPro" id="IPR040075">
    <property type="entry name" value="GST_N_Theta"/>
</dbReference>
<reference evidence="11" key="2">
    <citation type="submission" date="2025-05" db="UniProtKB">
        <authorList>
            <consortium name="Ensembl"/>
        </authorList>
    </citation>
    <scope>IDENTIFICATION</scope>
</reference>
<evidence type="ECO:0000313" key="12">
    <source>
        <dbReference type="Proteomes" id="UP000694621"/>
    </source>
</evidence>
<dbReference type="InterPro" id="IPR040077">
    <property type="entry name" value="GST_C_Theta"/>
</dbReference>
<evidence type="ECO:0000256" key="6">
    <source>
        <dbReference type="ARBA" id="ARBA00022679"/>
    </source>
</evidence>
<evidence type="ECO:0000256" key="5">
    <source>
        <dbReference type="ARBA" id="ARBA00022490"/>
    </source>
</evidence>
<keyword evidence="5" id="KW-0963">Cytoplasm</keyword>
<evidence type="ECO:0000259" key="9">
    <source>
        <dbReference type="PROSITE" id="PS50405"/>
    </source>
</evidence>
<evidence type="ECO:0000256" key="4">
    <source>
        <dbReference type="ARBA" id="ARBA00012452"/>
    </source>
</evidence>
<dbReference type="SUPFAM" id="SSF52833">
    <property type="entry name" value="Thioredoxin-like"/>
    <property type="match status" value="1"/>
</dbReference>
<dbReference type="GO" id="GO:0006749">
    <property type="term" value="P:glutathione metabolic process"/>
    <property type="evidence" value="ECO:0007669"/>
    <property type="project" value="TreeGrafter"/>
</dbReference>
<dbReference type="PANTHER" id="PTHR43917">
    <property type="match status" value="1"/>
</dbReference>
<dbReference type="PANTHER" id="PTHR43917:SF9">
    <property type="entry name" value="GLUTATHIONE S-TRANSFERASE THETA-1"/>
    <property type="match status" value="1"/>
</dbReference>
<organism evidence="11 12">
    <name type="scientific">Astyanax mexicanus</name>
    <name type="common">Blind cave fish</name>
    <name type="synonym">Astyanax fasciatus mexicanus</name>
    <dbReference type="NCBI Taxonomy" id="7994"/>
    <lineage>
        <taxon>Eukaryota</taxon>
        <taxon>Metazoa</taxon>
        <taxon>Chordata</taxon>
        <taxon>Craniata</taxon>
        <taxon>Vertebrata</taxon>
        <taxon>Euteleostomi</taxon>
        <taxon>Actinopterygii</taxon>
        <taxon>Neopterygii</taxon>
        <taxon>Teleostei</taxon>
        <taxon>Ostariophysi</taxon>
        <taxon>Characiformes</taxon>
        <taxon>Characoidei</taxon>
        <taxon>Acestrorhamphidae</taxon>
        <taxon>Acestrorhamphinae</taxon>
        <taxon>Astyanax</taxon>
    </lineage>
</organism>
<dbReference type="PROSITE" id="PS50405">
    <property type="entry name" value="GST_CTER"/>
    <property type="match status" value="1"/>
</dbReference>
<dbReference type="InterPro" id="IPR040079">
    <property type="entry name" value="Glutathione_S-Trfase"/>
</dbReference>
<sequence>MALELYLDLHSQPCRSVYIFAKLANIPFEFKAVDLSSGENYGEGFGKVSILRKVPVLKDEAFILTESTAILQYLAKKYSTPDHWYPADMQKRARVDEYLSWQHTNIRPHGSKVFWFRGVLPVVTGAPVPKEKMDSAMEDLNTSLKLFEEKFLQDKPFIIGDQISLADLVAIVEVMQPFGTGLDVFEGRPTLKAWMDRVKKEIGVELFDEAHNIIMNVALLPQTFENKGLPDALKMRIMKMFN</sequence>
<dbReference type="GO" id="GO:0004364">
    <property type="term" value="F:glutathione transferase activity"/>
    <property type="evidence" value="ECO:0007669"/>
    <property type="project" value="UniProtKB-EC"/>
</dbReference>
<comment type="subcellular location">
    <subcellularLocation>
        <location evidence="1">Cytoplasm</location>
    </subcellularLocation>
</comment>
<dbReference type="AlphaFoldDB" id="A0A8B9LCV3"/>
<dbReference type="Gene3D" id="1.20.1050.10">
    <property type="match status" value="1"/>
</dbReference>
<dbReference type="InterPro" id="IPR051369">
    <property type="entry name" value="GST_Theta"/>
</dbReference>
<evidence type="ECO:0000313" key="13">
    <source>
        <dbReference type="Proteomes" id="UP000752171"/>
    </source>
</evidence>
<proteinExistence type="inferred from homology"/>
<name>A0A8B9LCV3_ASTMX</name>
<evidence type="ECO:0000313" key="11">
    <source>
        <dbReference type="Ensembl" id="ENSAMXP00005046938.1"/>
    </source>
</evidence>
<dbReference type="SFLD" id="SFLDG00358">
    <property type="entry name" value="Main_(cytGST)"/>
    <property type="match status" value="1"/>
</dbReference>
<dbReference type="Pfam" id="PF00043">
    <property type="entry name" value="GST_C"/>
    <property type="match status" value="1"/>
</dbReference>
<dbReference type="CDD" id="cd03183">
    <property type="entry name" value="GST_C_Theta"/>
    <property type="match status" value="1"/>
</dbReference>
<feature type="domain" description="GST N-terminal" evidence="8">
    <location>
        <begin position="1"/>
        <end position="82"/>
    </location>
</feature>
<dbReference type="EC" id="2.5.1.18" evidence="4"/>
<feature type="domain" description="GST C-terminal" evidence="9">
    <location>
        <begin position="88"/>
        <end position="241"/>
    </location>
</feature>
<dbReference type="CDD" id="cd03050">
    <property type="entry name" value="GST_N_Theta"/>
    <property type="match status" value="1"/>
</dbReference>
<dbReference type="GeneID" id="103038409"/>
<dbReference type="EMBL" id="JAICCE010000012">
    <property type="protein sequence ID" value="KAG9270206.1"/>
    <property type="molecule type" value="Genomic_DNA"/>
</dbReference>
<dbReference type="Ensembl" id="ENSAMXT00005050983.1">
    <property type="protein sequence ID" value="ENSAMXP00005046938.1"/>
    <property type="gene ID" value="ENSAMXG00005021592.1"/>
</dbReference>
<comment type="subunit">
    <text evidence="3">Homodimer.</text>
</comment>
<dbReference type="InterPro" id="IPR036249">
    <property type="entry name" value="Thioredoxin-like_sf"/>
</dbReference>
<dbReference type="SUPFAM" id="SSF47616">
    <property type="entry name" value="GST C-terminal domain-like"/>
    <property type="match status" value="1"/>
</dbReference>
<evidence type="ECO:0000256" key="2">
    <source>
        <dbReference type="ARBA" id="ARBA00009899"/>
    </source>
</evidence>
<dbReference type="Proteomes" id="UP000694621">
    <property type="component" value="Unplaced"/>
</dbReference>
<dbReference type="Gene3D" id="3.40.30.10">
    <property type="entry name" value="Glutaredoxin"/>
    <property type="match status" value="1"/>
</dbReference>
<protein>
    <recommendedName>
        <fullName evidence="4">glutathione transferase</fullName>
        <ecNumber evidence="4">2.5.1.18</ecNumber>
    </recommendedName>
</protein>
<evidence type="ECO:0000256" key="7">
    <source>
        <dbReference type="ARBA" id="ARBA00047960"/>
    </source>
</evidence>
<dbReference type="KEGG" id="amex:103038409"/>
<dbReference type="Pfam" id="PF13417">
    <property type="entry name" value="GST_N_3"/>
    <property type="match status" value="1"/>
</dbReference>
<evidence type="ECO:0000256" key="1">
    <source>
        <dbReference type="ARBA" id="ARBA00004496"/>
    </source>
</evidence>
<evidence type="ECO:0000259" key="8">
    <source>
        <dbReference type="PROSITE" id="PS50404"/>
    </source>
</evidence>
<dbReference type="InterPro" id="IPR036282">
    <property type="entry name" value="Glutathione-S-Trfase_C_sf"/>
</dbReference>
<dbReference type="OrthoDB" id="422574at2759"/>
<dbReference type="InterPro" id="IPR004046">
    <property type="entry name" value="GST_C"/>
</dbReference>
<dbReference type="GO" id="GO:0005737">
    <property type="term" value="C:cytoplasm"/>
    <property type="evidence" value="ECO:0007669"/>
    <property type="project" value="UniProtKB-SubCell"/>
</dbReference>
<dbReference type="RefSeq" id="XP_007237063.1">
    <property type="nucleotide sequence ID" value="XM_007237001.4"/>
</dbReference>